<dbReference type="AlphaFoldDB" id="A0A699TS75"/>
<protein>
    <submittedName>
        <fullName evidence="2">Putative reverse transcriptase domain-containing protein</fullName>
    </submittedName>
</protein>
<dbReference type="EMBL" id="BKCJ011269213">
    <property type="protein sequence ID" value="GFD12957.1"/>
    <property type="molecule type" value="Genomic_DNA"/>
</dbReference>
<dbReference type="GO" id="GO:0003964">
    <property type="term" value="F:RNA-directed DNA polymerase activity"/>
    <property type="evidence" value="ECO:0007669"/>
    <property type="project" value="UniProtKB-KW"/>
</dbReference>
<keyword evidence="2" id="KW-0695">RNA-directed DNA polymerase</keyword>
<proteinExistence type="predicted"/>
<organism evidence="2">
    <name type="scientific">Tanacetum cinerariifolium</name>
    <name type="common">Dalmatian daisy</name>
    <name type="synonym">Chrysanthemum cinerariifolium</name>
    <dbReference type="NCBI Taxonomy" id="118510"/>
    <lineage>
        <taxon>Eukaryota</taxon>
        <taxon>Viridiplantae</taxon>
        <taxon>Streptophyta</taxon>
        <taxon>Embryophyta</taxon>
        <taxon>Tracheophyta</taxon>
        <taxon>Spermatophyta</taxon>
        <taxon>Magnoliopsida</taxon>
        <taxon>eudicotyledons</taxon>
        <taxon>Gunneridae</taxon>
        <taxon>Pentapetalae</taxon>
        <taxon>asterids</taxon>
        <taxon>campanulids</taxon>
        <taxon>Asterales</taxon>
        <taxon>Asteraceae</taxon>
        <taxon>Asteroideae</taxon>
        <taxon>Anthemideae</taxon>
        <taxon>Anthemidinae</taxon>
        <taxon>Tanacetum</taxon>
    </lineage>
</organism>
<dbReference type="InterPro" id="IPR056924">
    <property type="entry name" value="SH3_Tf2-1"/>
</dbReference>
<feature type="domain" description="Tf2-1-like SH3-like" evidence="1">
    <location>
        <begin position="24"/>
        <end position="89"/>
    </location>
</feature>
<accession>A0A699TS75</accession>
<dbReference type="PANTHER" id="PTHR46148:SF59">
    <property type="entry name" value="NUCLEOTIDYLTRANSFERASE, RIBONUCLEASE H"/>
    <property type="match status" value="1"/>
</dbReference>
<evidence type="ECO:0000313" key="2">
    <source>
        <dbReference type="EMBL" id="GFD12957.1"/>
    </source>
</evidence>
<comment type="caution">
    <text evidence="2">The sequence shown here is derived from an EMBL/GenBank/DDBJ whole genome shotgun (WGS) entry which is preliminary data.</text>
</comment>
<evidence type="ECO:0000259" key="1">
    <source>
        <dbReference type="Pfam" id="PF24626"/>
    </source>
</evidence>
<dbReference type="PANTHER" id="PTHR46148">
    <property type="entry name" value="CHROMO DOMAIN-CONTAINING PROTEIN"/>
    <property type="match status" value="1"/>
</dbReference>
<keyword evidence="2" id="KW-0548">Nucleotidyltransferase</keyword>
<keyword evidence="2" id="KW-0808">Transferase</keyword>
<dbReference type="Pfam" id="PF24626">
    <property type="entry name" value="SH3_Tf2-1"/>
    <property type="match status" value="1"/>
</dbReference>
<sequence length="134" mass="15476">MQAARDRQKSYADLKRKPMEFQVGDKVMLKVSPWKGVVRFGKRGKLNPRFVGPFKVLERIGDVAYKLDLPKELSRVYNTLHVSNLKKCHADEPLAVPLDGLHLDDKFHFVKKSVEIVDREAKQLKRSRIPLVKV</sequence>
<name>A0A699TS75_TANCI</name>
<gene>
    <name evidence="2" type="ORF">Tci_884926</name>
</gene>
<reference evidence="2" key="1">
    <citation type="journal article" date="2019" name="Sci. Rep.">
        <title>Draft genome of Tanacetum cinerariifolium, the natural source of mosquito coil.</title>
        <authorList>
            <person name="Yamashiro T."/>
            <person name="Shiraishi A."/>
            <person name="Satake H."/>
            <person name="Nakayama K."/>
        </authorList>
    </citation>
    <scope>NUCLEOTIDE SEQUENCE</scope>
</reference>